<evidence type="ECO:0000256" key="1">
    <source>
        <dbReference type="ARBA" id="ARBA00001946"/>
    </source>
</evidence>
<dbReference type="PATRIC" id="fig|796385.3.peg.2314"/>
<dbReference type="GeneID" id="24885561"/>
<evidence type="ECO:0000256" key="3">
    <source>
        <dbReference type="ARBA" id="ARBA00012461"/>
    </source>
</evidence>
<keyword evidence="4 10" id="KW-0808">Transferase</keyword>
<dbReference type="RefSeq" id="WP_048176729.1">
    <property type="nucleotide sequence ID" value="NZ_CP008746.1"/>
</dbReference>
<evidence type="ECO:0000313" key="11">
    <source>
        <dbReference type="Proteomes" id="UP000035331"/>
    </source>
</evidence>
<dbReference type="EC" id="2.7.7.24" evidence="3"/>
<dbReference type="InterPro" id="IPR029044">
    <property type="entry name" value="Nucleotide-diphossugar_trans"/>
</dbReference>
<dbReference type="PANTHER" id="PTHR43532">
    <property type="entry name" value="GLUCOSE-1-PHOSPHATE THYMIDYLYLTRANSFERASE"/>
    <property type="match status" value="1"/>
</dbReference>
<evidence type="ECO:0000256" key="4">
    <source>
        <dbReference type="ARBA" id="ARBA00022679"/>
    </source>
</evidence>
<keyword evidence="5" id="KW-0548">Nucleotidyltransferase</keyword>
<evidence type="ECO:0000256" key="8">
    <source>
        <dbReference type="ARBA" id="ARBA00049336"/>
    </source>
</evidence>
<reference evidence="11" key="1">
    <citation type="submission" date="2014-06" db="EMBL/GenBank/DDBJ databases">
        <title>The complete genome sequence of Methanosarcina barkeri CM1.</title>
        <authorList>
            <consortium name="Pastoral Greenhouse Gas Research Consortium"/>
            <person name="Lambie S.C."/>
            <person name="Leahy S.C."/>
            <person name="Kelly W.J."/>
            <person name="Li D."/>
            <person name="Reilly K."/>
            <person name="Attwood G.T."/>
            <person name="Altermann E."/>
        </authorList>
    </citation>
    <scope>NUCLEOTIDE SEQUENCE [LARGE SCALE GENOMIC DNA]</scope>
    <source>
        <strain evidence="11">CM1</strain>
    </source>
</reference>
<proteinExistence type="inferred from homology"/>
<dbReference type="Gene3D" id="3.90.550.10">
    <property type="entry name" value="Spore Coat Polysaccharide Biosynthesis Protein SpsA, Chain A"/>
    <property type="match status" value="1"/>
</dbReference>
<keyword evidence="7" id="KW-0460">Magnesium</keyword>
<evidence type="ECO:0000256" key="7">
    <source>
        <dbReference type="ARBA" id="ARBA00022842"/>
    </source>
</evidence>
<protein>
    <recommendedName>
        <fullName evidence="3">glucose-1-phosphate thymidylyltransferase</fullName>
        <ecNumber evidence="3">2.7.7.24</ecNumber>
    </recommendedName>
</protein>
<comment type="similarity">
    <text evidence="2">Belongs to the glucose-1-phosphate thymidylyltransferase family.</text>
</comment>
<dbReference type="SUPFAM" id="SSF53448">
    <property type="entry name" value="Nucleotide-diphospho-sugar transferases"/>
    <property type="match status" value="1"/>
</dbReference>
<evidence type="ECO:0000256" key="5">
    <source>
        <dbReference type="ARBA" id="ARBA00022695"/>
    </source>
</evidence>
<evidence type="ECO:0000256" key="2">
    <source>
        <dbReference type="ARBA" id="ARBA00010480"/>
    </source>
</evidence>
<dbReference type="InterPro" id="IPR005835">
    <property type="entry name" value="NTP_transferase_dom"/>
</dbReference>
<dbReference type="PANTHER" id="PTHR43532:SF1">
    <property type="entry name" value="GLUCOSE-1-PHOSPHATE THYMIDYLYLTRANSFERASE 1"/>
    <property type="match status" value="1"/>
</dbReference>
<reference evidence="10 11" key="2">
    <citation type="journal article" date="2015" name="Stand. Genomic Sci.">
        <title>The complete genome sequence of the rumen methanogen Methanosarcina barkeri CM1.</title>
        <authorList>
            <person name="Lambie S.C."/>
            <person name="Kelly W.J."/>
            <person name="Leahy S.C."/>
            <person name="Li D."/>
            <person name="Reilly K."/>
            <person name="McAllister T.A."/>
            <person name="Valle E.R."/>
            <person name="Attwood G.T."/>
            <person name="Altermann E."/>
        </authorList>
    </citation>
    <scope>NUCLEOTIDE SEQUENCE [LARGE SCALE GENOMIC DNA]</scope>
    <source>
        <strain evidence="10 11">CM1</strain>
    </source>
</reference>
<dbReference type="Proteomes" id="UP000035331">
    <property type="component" value="Chromosome"/>
</dbReference>
<organism evidence="10 11">
    <name type="scientific">Methanosarcina barkeri CM1</name>
    <dbReference type="NCBI Taxonomy" id="796385"/>
    <lineage>
        <taxon>Archaea</taxon>
        <taxon>Methanobacteriati</taxon>
        <taxon>Methanobacteriota</taxon>
        <taxon>Stenosarchaea group</taxon>
        <taxon>Methanomicrobia</taxon>
        <taxon>Methanosarcinales</taxon>
        <taxon>Methanosarcinaceae</taxon>
        <taxon>Methanosarcina</taxon>
    </lineage>
</organism>
<evidence type="ECO:0000256" key="6">
    <source>
        <dbReference type="ARBA" id="ARBA00022723"/>
    </source>
</evidence>
<sequence length="249" mass="27381">MKGVILAGGTGSRLYPLTKVTNKHLLPIYDKPMIYYPIETLISAGIKDIMIVSGRGHAGHFLELLGSGADHGVHFTYEIQEKAGGIAQALSLSEDFVDGDRITVILGDNIFQDNIKKDVVNFNSGAKIFLKEVPDAHRFGVAELKGEKVIGIEEKPKEPKTNFAVTGIYIYDSDVFDAIKTLKPSGRGELEITDVNNYYINKGEMEYGVLKGFWSDAGTFESLLRASILVQQHASIINSQNEIDKSVNM</sequence>
<keyword evidence="6" id="KW-0479">Metal-binding</keyword>
<dbReference type="GO" id="GO:0008879">
    <property type="term" value="F:glucose-1-phosphate thymidylyltransferase activity"/>
    <property type="evidence" value="ECO:0007669"/>
    <property type="project" value="UniProtKB-EC"/>
</dbReference>
<dbReference type="AlphaFoldDB" id="A0A0G3CA72"/>
<dbReference type="Pfam" id="PF00483">
    <property type="entry name" value="NTP_transferase"/>
    <property type="match status" value="1"/>
</dbReference>
<name>A0A0G3CA72_METBA</name>
<dbReference type="CDD" id="cd02538">
    <property type="entry name" value="G1P_TT_short"/>
    <property type="match status" value="1"/>
</dbReference>
<accession>A0A0G3CA72</accession>
<comment type="cofactor">
    <cofactor evidence="1">
        <name>Mg(2+)</name>
        <dbReference type="ChEBI" id="CHEBI:18420"/>
    </cofactor>
</comment>
<gene>
    <name evidence="10" type="primary">rfbA</name>
    <name evidence="10" type="ORF">MCM1_1863</name>
</gene>
<comment type="catalytic activity">
    <reaction evidence="8">
        <text>dTTP + alpha-D-glucose 1-phosphate + H(+) = dTDP-alpha-D-glucose + diphosphate</text>
        <dbReference type="Rhea" id="RHEA:15225"/>
        <dbReference type="ChEBI" id="CHEBI:15378"/>
        <dbReference type="ChEBI" id="CHEBI:33019"/>
        <dbReference type="ChEBI" id="CHEBI:37568"/>
        <dbReference type="ChEBI" id="CHEBI:57477"/>
        <dbReference type="ChEBI" id="CHEBI:58601"/>
        <dbReference type="EC" id="2.7.7.24"/>
    </reaction>
</comment>
<evidence type="ECO:0000313" key="10">
    <source>
        <dbReference type="EMBL" id="AKJ38889.1"/>
    </source>
</evidence>
<dbReference type="InterPro" id="IPR005907">
    <property type="entry name" value="G1P_thy_trans_s"/>
</dbReference>
<evidence type="ECO:0000259" key="9">
    <source>
        <dbReference type="Pfam" id="PF00483"/>
    </source>
</evidence>
<dbReference type="GO" id="GO:0046872">
    <property type="term" value="F:metal ion binding"/>
    <property type="evidence" value="ECO:0007669"/>
    <property type="project" value="UniProtKB-KW"/>
</dbReference>
<dbReference type="EMBL" id="CP008746">
    <property type="protein sequence ID" value="AKJ38889.1"/>
    <property type="molecule type" value="Genomic_DNA"/>
</dbReference>
<feature type="domain" description="Nucleotidyl transferase" evidence="9">
    <location>
        <begin position="2"/>
        <end position="230"/>
    </location>
</feature>